<dbReference type="Proteomes" id="UP000324222">
    <property type="component" value="Unassembled WGS sequence"/>
</dbReference>
<protein>
    <submittedName>
        <fullName evidence="1">Uncharacterized protein</fullName>
    </submittedName>
</protein>
<reference evidence="1 2" key="1">
    <citation type="submission" date="2019-05" db="EMBL/GenBank/DDBJ databases">
        <title>Another draft genome of Portunus trituberculatus and its Hox gene families provides insights of decapod evolution.</title>
        <authorList>
            <person name="Jeong J.-H."/>
            <person name="Song I."/>
            <person name="Kim S."/>
            <person name="Choi T."/>
            <person name="Kim D."/>
            <person name="Ryu S."/>
            <person name="Kim W."/>
        </authorList>
    </citation>
    <scope>NUCLEOTIDE SEQUENCE [LARGE SCALE GENOMIC DNA]</scope>
    <source>
        <tissue evidence="1">Muscle</tissue>
    </source>
</reference>
<name>A0A5B7I763_PORTR</name>
<dbReference type="AlphaFoldDB" id="A0A5B7I763"/>
<keyword evidence="2" id="KW-1185">Reference proteome</keyword>
<dbReference type="EMBL" id="VSRR010047231">
    <property type="protein sequence ID" value="MPC77975.1"/>
    <property type="molecule type" value="Genomic_DNA"/>
</dbReference>
<proteinExistence type="predicted"/>
<evidence type="ECO:0000313" key="1">
    <source>
        <dbReference type="EMBL" id="MPC77975.1"/>
    </source>
</evidence>
<gene>
    <name evidence="1" type="ORF">E2C01_072445</name>
</gene>
<sequence length="102" mass="11287">MPCGPGYQQLTYKKGPILLGRAQPVRVFMEQADSTYLKTNEKKPTSVGYFSSRFAKIYSVAGQEVYGKAALVNPSLHAALYSSAREPRVLCEHPDVARMATF</sequence>
<accession>A0A5B7I763</accession>
<comment type="caution">
    <text evidence="1">The sequence shown here is derived from an EMBL/GenBank/DDBJ whole genome shotgun (WGS) entry which is preliminary data.</text>
</comment>
<evidence type="ECO:0000313" key="2">
    <source>
        <dbReference type="Proteomes" id="UP000324222"/>
    </source>
</evidence>
<organism evidence="1 2">
    <name type="scientific">Portunus trituberculatus</name>
    <name type="common">Swimming crab</name>
    <name type="synonym">Neptunus trituberculatus</name>
    <dbReference type="NCBI Taxonomy" id="210409"/>
    <lineage>
        <taxon>Eukaryota</taxon>
        <taxon>Metazoa</taxon>
        <taxon>Ecdysozoa</taxon>
        <taxon>Arthropoda</taxon>
        <taxon>Crustacea</taxon>
        <taxon>Multicrustacea</taxon>
        <taxon>Malacostraca</taxon>
        <taxon>Eumalacostraca</taxon>
        <taxon>Eucarida</taxon>
        <taxon>Decapoda</taxon>
        <taxon>Pleocyemata</taxon>
        <taxon>Brachyura</taxon>
        <taxon>Eubrachyura</taxon>
        <taxon>Portunoidea</taxon>
        <taxon>Portunidae</taxon>
        <taxon>Portuninae</taxon>
        <taxon>Portunus</taxon>
    </lineage>
</organism>